<dbReference type="Gene3D" id="2.80.10.50">
    <property type="match status" value="1"/>
</dbReference>
<feature type="domain" description="Alpha-L-arabinofuranosidase B arabinose-binding" evidence="1">
    <location>
        <begin position="5"/>
        <end position="46"/>
    </location>
</feature>
<dbReference type="Pfam" id="PF05270">
    <property type="entry name" value="AbfB"/>
    <property type="match status" value="1"/>
</dbReference>
<gene>
    <name evidence="2" type="ORF">SBD_1876</name>
</gene>
<name>M3F5D0_9ACTN</name>
<evidence type="ECO:0000313" key="3">
    <source>
        <dbReference type="Proteomes" id="UP000030760"/>
    </source>
</evidence>
<dbReference type="AlphaFoldDB" id="M3F5D0"/>
<sequence>MINLPVVSTSSTTAVKQASTFTAVAGLADAGGYSFRDSSGNYLRRYVDLREGRHVHRPDGHGVGLGSLRVVQLPGLLPAPLQLRKTDFRTPWTKRCTTRKTCGPDRRLSPDRPVTAWYGSPPLYLACISPMRAPNAAWPGPVAA</sequence>
<evidence type="ECO:0000313" key="2">
    <source>
        <dbReference type="EMBL" id="EMF56793.1"/>
    </source>
</evidence>
<protein>
    <submittedName>
        <fullName evidence="2">Arabinofuranosidase</fullName>
    </submittedName>
</protein>
<proteinExistence type="predicted"/>
<dbReference type="GO" id="GO:0046556">
    <property type="term" value="F:alpha-L-arabinofuranosidase activity"/>
    <property type="evidence" value="ECO:0007669"/>
    <property type="project" value="InterPro"/>
</dbReference>
<dbReference type="InterPro" id="IPR007934">
    <property type="entry name" value="AbfB_ABD"/>
</dbReference>
<accession>M3F5D0</accession>
<organism evidence="2 3">
    <name type="scientific">Streptomyces bottropensis ATCC 25435</name>
    <dbReference type="NCBI Taxonomy" id="1054862"/>
    <lineage>
        <taxon>Bacteria</taxon>
        <taxon>Bacillati</taxon>
        <taxon>Actinomycetota</taxon>
        <taxon>Actinomycetes</taxon>
        <taxon>Kitasatosporales</taxon>
        <taxon>Streptomycetaceae</taxon>
        <taxon>Streptomyces</taxon>
    </lineage>
</organism>
<reference evidence="3" key="1">
    <citation type="journal article" date="2013" name="Genome Announc.">
        <title>Draft Genome Sequence of Streptomyces bottropensis ATCC 25435, a Bottromycin-Producing Actinomycete.</title>
        <authorList>
            <person name="Zhang H."/>
            <person name="Zhou W."/>
            <person name="Zhuang Y."/>
            <person name="Liang X."/>
            <person name="Liu T."/>
        </authorList>
    </citation>
    <scope>NUCLEOTIDE SEQUENCE [LARGE SCALE GENOMIC DNA]</scope>
    <source>
        <strain evidence="3">ATCC 25435</strain>
    </source>
</reference>
<dbReference type="SUPFAM" id="SSF110221">
    <property type="entry name" value="AbfB domain"/>
    <property type="match status" value="1"/>
</dbReference>
<dbReference type="InterPro" id="IPR036195">
    <property type="entry name" value="AbfB_ABD_sf"/>
</dbReference>
<dbReference type="EMBL" id="KB405060">
    <property type="protein sequence ID" value="EMF56793.1"/>
    <property type="molecule type" value="Genomic_DNA"/>
</dbReference>
<dbReference type="Proteomes" id="UP000030760">
    <property type="component" value="Unassembled WGS sequence"/>
</dbReference>
<dbReference type="GO" id="GO:0046373">
    <property type="term" value="P:L-arabinose metabolic process"/>
    <property type="evidence" value="ECO:0007669"/>
    <property type="project" value="InterPro"/>
</dbReference>
<evidence type="ECO:0000259" key="1">
    <source>
        <dbReference type="Pfam" id="PF05270"/>
    </source>
</evidence>